<evidence type="ECO:0000313" key="3">
    <source>
        <dbReference type="EMBL" id="KAF2254762.1"/>
    </source>
</evidence>
<dbReference type="RefSeq" id="XP_033689766.1">
    <property type="nucleotide sequence ID" value="XM_033819885.1"/>
</dbReference>
<reference evidence="3" key="1">
    <citation type="journal article" date="2020" name="Stud. Mycol.">
        <title>101 Dothideomycetes genomes: a test case for predicting lifestyles and emergence of pathogens.</title>
        <authorList>
            <person name="Haridas S."/>
            <person name="Albert R."/>
            <person name="Binder M."/>
            <person name="Bloem J."/>
            <person name="Labutti K."/>
            <person name="Salamov A."/>
            <person name="Andreopoulos B."/>
            <person name="Baker S."/>
            <person name="Barry K."/>
            <person name="Bills G."/>
            <person name="Bluhm B."/>
            <person name="Cannon C."/>
            <person name="Castanera R."/>
            <person name="Culley D."/>
            <person name="Daum C."/>
            <person name="Ezra D."/>
            <person name="Gonzalez J."/>
            <person name="Henrissat B."/>
            <person name="Kuo A."/>
            <person name="Liang C."/>
            <person name="Lipzen A."/>
            <person name="Lutzoni F."/>
            <person name="Magnuson J."/>
            <person name="Mondo S."/>
            <person name="Nolan M."/>
            <person name="Ohm R."/>
            <person name="Pangilinan J."/>
            <person name="Park H.-J."/>
            <person name="Ramirez L."/>
            <person name="Alfaro M."/>
            <person name="Sun H."/>
            <person name="Tritt A."/>
            <person name="Yoshinaga Y."/>
            <person name="Zwiers L.-H."/>
            <person name="Turgeon B."/>
            <person name="Goodwin S."/>
            <person name="Spatafora J."/>
            <person name="Crous P."/>
            <person name="Grigoriev I."/>
        </authorList>
    </citation>
    <scope>NUCLEOTIDE SEQUENCE</scope>
    <source>
        <strain evidence="3">CBS 122368</strain>
    </source>
</reference>
<dbReference type="CDD" id="cd18186">
    <property type="entry name" value="BTB_POZ_ZBTB_KLHL-like"/>
    <property type="match status" value="1"/>
</dbReference>
<feature type="compositionally biased region" description="Low complexity" evidence="1">
    <location>
        <begin position="76"/>
        <end position="86"/>
    </location>
</feature>
<evidence type="ECO:0000256" key="1">
    <source>
        <dbReference type="SAM" id="MobiDB-lite"/>
    </source>
</evidence>
<feature type="domain" description="BTB" evidence="2">
    <location>
        <begin position="1"/>
        <end position="60"/>
    </location>
</feature>
<protein>
    <recommendedName>
        <fullName evidence="2">BTB domain-containing protein</fullName>
    </recommendedName>
</protein>
<dbReference type="OrthoDB" id="9997739at2759"/>
<dbReference type="Gene3D" id="3.30.710.10">
    <property type="entry name" value="Potassium Channel Kv1.1, Chain A"/>
    <property type="match status" value="1"/>
</dbReference>
<dbReference type="PANTHER" id="PTHR47843">
    <property type="entry name" value="BTB DOMAIN-CONTAINING PROTEIN-RELATED"/>
    <property type="match status" value="1"/>
</dbReference>
<feature type="compositionally biased region" description="Polar residues" evidence="1">
    <location>
        <begin position="102"/>
        <end position="115"/>
    </location>
</feature>
<name>A0A6A6IXV6_9PLEO</name>
<dbReference type="AlphaFoldDB" id="A0A6A6IXV6"/>
<dbReference type="Proteomes" id="UP000800094">
    <property type="component" value="Unassembled WGS sequence"/>
</dbReference>
<dbReference type="GeneID" id="54573215"/>
<evidence type="ECO:0000313" key="4">
    <source>
        <dbReference type="Proteomes" id="UP000800094"/>
    </source>
</evidence>
<dbReference type="PROSITE" id="PS50097">
    <property type="entry name" value="BTB"/>
    <property type="match status" value="1"/>
</dbReference>
<sequence>MEPVAAHARAIAALSLYFDRLINGPMREAEERIAELPDVEKEDFMRVCEFAYRGDYTVPPMAEYRDLYGEDDLDSGCDFGCDSDSSSSDDDPDSDNVAPSDGNDSQASSYTSTKDPAQEFPGLDEVEIEQTVAELEVLELEERTREAAYEQDSQRRLALEERKRDEKGVPLTKRFFRRPYLLCQQPRAIINRGFCNDYNPKCRLSFAPVLLAHAKLYSIADRYIILALKDLALHKLHKDLMNFHFSPQRAERTRDIVELARFAYSNDNTMDRGDDGHLDDLRELVVEFMVLQIHIMEKSGEFEELLEEGGQFVLDFWRLERKERMMQEEKNQPAKVRKRDLAPLL</sequence>
<gene>
    <name evidence="3" type="ORF">BU26DRAFT_144802</name>
</gene>
<dbReference type="InterPro" id="IPR011333">
    <property type="entry name" value="SKP1/BTB/POZ_sf"/>
</dbReference>
<evidence type="ECO:0000259" key="2">
    <source>
        <dbReference type="PROSITE" id="PS50097"/>
    </source>
</evidence>
<dbReference type="SUPFAM" id="SSF54695">
    <property type="entry name" value="POZ domain"/>
    <property type="match status" value="1"/>
</dbReference>
<dbReference type="EMBL" id="ML987190">
    <property type="protein sequence ID" value="KAF2254762.1"/>
    <property type="molecule type" value="Genomic_DNA"/>
</dbReference>
<keyword evidence="4" id="KW-1185">Reference proteome</keyword>
<proteinExistence type="predicted"/>
<dbReference type="InterPro" id="IPR000210">
    <property type="entry name" value="BTB/POZ_dom"/>
</dbReference>
<feature type="region of interest" description="Disordered" evidence="1">
    <location>
        <begin position="76"/>
        <end position="122"/>
    </location>
</feature>
<organism evidence="3 4">
    <name type="scientific">Trematosphaeria pertusa</name>
    <dbReference type="NCBI Taxonomy" id="390896"/>
    <lineage>
        <taxon>Eukaryota</taxon>
        <taxon>Fungi</taxon>
        <taxon>Dikarya</taxon>
        <taxon>Ascomycota</taxon>
        <taxon>Pezizomycotina</taxon>
        <taxon>Dothideomycetes</taxon>
        <taxon>Pleosporomycetidae</taxon>
        <taxon>Pleosporales</taxon>
        <taxon>Massarineae</taxon>
        <taxon>Trematosphaeriaceae</taxon>
        <taxon>Trematosphaeria</taxon>
    </lineage>
</organism>
<accession>A0A6A6IXV6</accession>
<dbReference type="PANTHER" id="PTHR47843:SF5">
    <property type="entry name" value="BTB_POZ DOMAIN PROTEIN"/>
    <property type="match status" value="1"/>
</dbReference>